<protein>
    <recommendedName>
        <fullName evidence="3">Transmembrane protein</fullName>
    </recommendedName>
</protein>
<dbReference type="EMBL" id="LAZR01003564">
    <property type="protein sequence ID" value="KKN17017.1"/>
    <property type="molecule type" value="Genomic_DNA"/>
</dbReference>
<reference evidence="2" key="1">
    <citation type="journal article" date="2015" name="Nature">
        <title>Complex archaea that bridge the gap between prokaryotes and eukaryotes.</title>
        <authorList>
            <person name="Spang A."/>
            <person name="Saw J.H."/>
            <person name="Jorgensen S.L."/>
            <person name="Zaremba-Niedzwiedzka K."/>
            <person name="Martijn J."/>
            <person name="Lind A.E."/>
            <person name="van Eijk R."/>
            <person name="Schleper C."/>
            <person name="Guy L."/>
            <person name="Ettema T.J."/>
        </authorList>
    </citation>
    <scope>NUCLEOTIDE SEQUENCE</scope>
</reference>
<sequence>MDKGIKQFLISLTFFVIVITVGTILFFNVNEKVENADCYENFCIKHSIDDLTNCKNLGYEDVGFLSSEHFYMCDEGKVAYKCIEYKRVNNKNRSFSNWIEKGLSCGGK</sequence>
<dbReference type="AlphaFoldDB" id="A0A0F9NY24"/>
<name>A0A0F9NY24_9ZZZZ</name>
<gene>
    <name evidence="2" type="ORF">LCGC14_0970250</name>
</gene>
<keyword evidence="1" id="KW-0812">Transmembrane</keyword>
<evidence type="ECO:0008006" key="3">
    <source>
        <dbReference type="Google" id="ProtNLM"/>
    </source>
</evidence>
<proteinExistence type="predicted"/>
<accession>A0A0F9NY24</accession>
<evidence type="ECO:0000313" key="2">
    <source>
        <dbReference type="EMBL" id="KKN17017.1"/>
    </source>
</evidence>
<feature type="transmembrane region" description="Helical" evidence="1">
    <location>
        <begin position="7"/>
        <end position="27"/>
    </location>
</feature>
<keyword evidence="1" id="KW-1133">Transmembrane helix</keyword>
<evidence type="ECO:0000256" key="1">
    <source>
        <dbReference type="SAM" id="Phobius"/>
    </source>
</evidence>
<comment type="caution">
    <text evidence="2">The sequence shown here is derived from an EMBL/GenBank/DDBJ whole genome shotgun (WGS) entry which is preliminary data.</text>
</comment>
<keyword evidence="1" id="KW-0472">Membrane</keyword>
<organism evidence="2">
    <name type="scientific">marine sediment metagenome</name>
    <dbReference type="NCBI Taxonomy" id="412755"/>
    <lineage>
        <taxon>unclassified sequences</taxon>
        <taxon>metagenomes</taxon>
        <taxon>ecological metagenomes</taxon>
    </lineage>
</organism>